<gene>
    <name evidence="1" type="ORF">PACLA_8A051849</name>
</gene>
<organism evidence="1 2">
    <name type="scientific">Paramuricea clavata</name>
    <name type="common">Red gorgonian</name>
    <name type="synonym">Violescent sea-whip</name>
    <dbReference type="NCBI Taxonomy" id="317549"/>
    <lineage>
        <taxon>Eukaryota</taxon>
        <taxon>Metazoa</taxon>
        <taxon>Cnidaria</taxon>
        <taxon>Anthozoa</taxon>
        <taxon>Octocorallia</taxon>
        <taxon>Malacalcyonacea</taxon>
        <taxon>Plexauridae</taxon>
        <taxon>Paramuricea</taxon>
    </lineage>
</organism>
<accession>A0A7D9HEX1</accession>
<dbReference type="EMBL" id="CACRXK020000457">
    <property type="protein sequence ID" value="CAB3982038.1"/>
    <property type="molecule type" value="Genomic_DNA"/>
</dbReference>
<evidence type="ECO:0000313" key="1">
    <source>
        <dbReference type="EMBL" id="CAB3982038.1"/>
    </source>
</evidence>
<protein>
    <submittedName>
        <fullName evidence="1">Uncharacterized protein</fullName>
    </submittedName>
</protein>
<evidence type="ECO:0000313" key="2">
    <source>
        <dbReference type="Proteomes" id="UP001152795"/>
    </source>
</evidence>
<dbReference type="AlphaFoldDB" id="A0A7D9HEX1"/>
<proteinExistence type="predicted"/>
<comment type="caution">
    <text evidence="1">The sequence shown here is derived from an EMBL/GenBank/DDBJ whole genome shotgun (WGS) entry which is preliminary data.</text>
</comment>
<reference evidence="1" key="1">
    <citation type="submission" date="2020-04" db="EMBL/GenBank/DDBJ databases">
        <authorList>
            <person name="Alioto T."/>
            <person name="Alioto T."/>
            <person name="Gomez Garrido J."/>
        </authorList>
    </citation>
    <scope>NUCLEOTIDE SEQUENCE</scope>
    <source>
        <strain evidence="1">A484AB</strain>
    </source>
</reference>
<name>A0A7D9HEX1_PARCT</name>
<dbReference type="Proteomes" id="UP001152795">
    <property type="component" value="Unassembled WGS sequence"/>
</dbReference>
<sequence length="207" mass="22756">MAAVLIWVEECFKVILHKYSTMSHYIFAAVVLFSFAGISLGAYENCQLEEGGGCSFFCKCGPGLQCEAGTHVCKRAGKEGERCHLTRHCGEGLYCRPVYHTCQRMGNIGEKCVSGFNSAEGRRCNYQKKYWCDPLSHTCVPPSRRGNVCGYLGAKEDPGKCKAGLECKCDAACSIRNFLRDLQGTLSGVAQTIQDLIGKTRFCCKCV</sequence>
<keyword evidence="2" id="KW-1185">Reference proteome</keyword>